<evidence type="ECO:0000313" key="3">
    <source>
        <dbReference type="EMBL" id="RCW36059.1"/>
    </source>
</evidence>
<dbReference type="RefSeq" id="WP_181256288.1">
    <property type="nucleotide sequence ID" value="NZ_PVTS01000001.1"/>
</dbReference>
<dbReference type="EMBL" id="QPIZ01000009">
    <property type="protein sequence ID" value="RCW36059.1"/>
    <property type="molecule type" value="Genomic_DNA"/>
</dbReference>
<protein>
    <submittedName>
        <fullName evidence="3">Acetyl esterase/lipase</fullName>
    </submittedName>
</protein>
<dbReference type="Pfam" id="PF20434">
    <property type="entry name" value="BD-FAE"/>
    <property type="match status" value="1"/>
</dbReference>
<dbReference type="GO" id="GO:0016787">
    <property type="term" value="F:hydrolase activity"/>
    <property type="evidence" value="ECO:0007669"/>
    <property type="project" value="UniProtKB-KW"/>
</dbReference>
<organism evidence="3 4">
    <name type="scientific">Marinilabilia salmonicolor</name>
    <dbReference type="NCBI Taxonomy" id="989"/>
    <lineage>
        <taxon>Bacteria</taxon>
        <taxon>Pseudomonadati</taxon>
        <taxon>Bacteroidota</taxon>
        <taxon>Bacteroidia</taxon>
        <taxon>Marinilabiliales</taxon>
        <taxon>Marinilabiliaceae</taxon>
        <taxon>Marinilabilia</taxon>
    </lineage>
</organism>
<comment type="caution">
    <text evidence="3">The sequence shown here is derived from an EMBL/GenBank/DDBJ whole genome shotgun (WGS) entry which is preliminary data.</text>
</comment>
<dbReference type="InterPro" id="IPR049492">
    <property type="entry name" value="BD-FAE-like_dom"/>
</dbReference>
<keyword evidence="4" id="KW-1185">Reference proteome</keyword>
<accession>A0A2T0XT24</accession>
<dbReference type="SUPFAM" id="SSF53474">
    <property type="entry name" value="alpha/beta-Hydrolases"/>
    <property type="match status" value="1"/>
</dbReference>
<dbReference type="InterPro" id="IPR029058">
    <property type="entry name" value="AB_hydrolase_fold"/>
</dbReference>
<dbReference type="PANTHER" id="PTHR48081">
    <property type="entry name" value="AB HYDROLASE SUPERFAMILY PROTEIN C4A8.06C"/>
    <property type="match status" value="1"/>
</dbReference>
<dbReference type="Gene3D" id="3.40.50.1820">
    <property type="entry name" value="alpha/beta hydrolase"/>
    <property type="match status" value="1"/>
</dbReference>
<evidence type="ECO:0000313" key="4">
    <source>
        <dbReference type="Proteomes" id="UP000252733"/>
    </source>
</evidence>
<dbReference type="InterPro" id="IPR050300">
    <property type="entry name" value="GDXG_lipolytic_enzyme"/>
</dbReference>
<dbReference type="STRING" id="1168289.GCA_000259075_01533"/>
<evidence type="ECO:0000259" key="2">
    <source>
        <dbReference type="Pfam" id="PF20434"/>
    </source>
</evidence>
<dbReference type="Proteomes" id="UP000252733">
    <property type="component" value="Unassembled WGS sequence"/>
</dbReference>
<sequence length="300" mass="33071">MRIIFSTLIFITGMLNTMSQDRSIPLYQGNPPGNKTQDTEETWTTSASGSAIVTNVTVPELWFFDSKCKQPAPAIIICPGGGYQYQAYEHEGKQVAKWLSQLGYQAFVLKYRLPDELLFDQATTIPLTDALQAIASIRKNASQLGVDSTKVGIMGFSAGGHLAASASNLFKLDLPLGSVTGNARPDFSILMYPVISMSDDLTHQGSREALLGKQPDEKQIDLFSLEKQVTPETPPAFILHAQDDGSVPVENTKQYAEALRKANVPVQEIILPRGGHGFGFRKESPAFEWTRHLEKWLKNL</sequence>
<proteinExistence type="predicted"/>
<gene>
    <name evidence="3" type="ORF">DFO77_10923</name>
</gene>
<feature type="domain" description="BD-FAE-like" evidence="2">
    <location>
        <begin position="66"/>
        <end position="259"/>
    </location>
</feature>
<name>A0A2T0XT24_9BACT</name>
<dbReference type="AlphaFoldDB" id="A0A2T0XT24"/>
<keyword evidence="1" id="KW-0378">Hydrolase</keyword>
<dbReference type="PANTHER" id="PTHR48081:SF6">
    <property type="entry name" value="PEPTIDASE S9 PROLYL OLIGOPEPTIDASE CATALYTIC DOMAIN-CONTAINING PROTEIN"/>
    <property type="match status" value="1"/>
</dbReference>
<evidence type="ECO:0000256" key="1">
    <source>
        <dbReference type="ARBA" id="ARBA00022801"/>
    </source>
</evidence>
<reference evidence="3 4" key="1">
    <citation type="submission" date="2018-07" db="EMBL/GenBank/DDBJ databases">
        <title>Freshwater and sediment microbial communities from various areas in North America, analyzing microbe dynamics in response to fracking.</title>
        <authorList>
            <person name="Lamendella R."/>
        </authorList>
    </citation>
    <scope>NUCLEOTIDE SEQUENCE [LARGE SCALE GENOMIC DNA]</scope>
    <source>
        <strain evidence="3 4">160A</strain>
    </source>
</reference>